<evidence type="ECO:0000256" key="1">
    <source>
        <dbReference type="ARBA" id="ARBA00004613"/>
    </source>
</evidence>
<keyword evidence="3" id="KW-0964">Secreted</keyword>
<dbReference type="Pfam" id="PF07731">
    <property type="entry name" value="Cu-oxidase_2"/>
    <property type="match status" value="1"/>
</dbReference>
<evidence type="ECO:0000256" key="5">
    <source>
        <dbReference type="ARBA" id="ARBA00022737"/>
    </source>
</evidence>
<keyword evidence="6" id="KW-0186">Copper</keyword>
<dbReference type="InterPro" id="IPR011706">
    <property type="entry name" value="Cu-oxidase_C"/>
</dbReference>
<dbReference type="EMBL" id="JAAWWB010000017">
    <property type="protein sequence ID" value="KAG6762849.1"/>
    <property type="molecule type" value="Genomic_DNA"/>
</dbReference>
<dbReference type="AlphaFoldDB" id="A0A8X8CQL8"/>
<dbReference type="GO" id="GO:0005507">
    <property type="term" value="F:copper ion binding"/>
    <property type="evidence" value="ECO:0007669"/>
    <property type="project" value="InterPro"/>
</dbReference>
<evidence type="ECO:0000256" key="2">
    <source>
        <dbReference type="ARBA" id="ARBA00010609"/>
    </source>
</evidence>
<comment type="subcellular location">
    <subcellularLocation>
        <location evidence="1">Secreted</location>
    </subcellularLocation>
</comment>
<comment type="caution">
    <text evidence="10">The sequence shown here is derived from an EMBL/GenBank/DDBJ whole genome shotgun (WGS) entry which is preliminary data.</text>
</comment>
<dbReference type="PANTHER" id="PTHR11709:SF452">
    <property type="entry name" value="LACCASE-2"/>
    <property type="match status" value="1"/>
</dbReference>
<evidence type="ECO:0000256" key="3">
    <source>
        <dbReference type="ARBA" id="ARBA00022525"/>
    </source>
</evidence>
<dbReference type="Proteomes" id="UP000886885">
    <property type="component" value="Chromosome 9A"/>
</dbReference>
<dbReference type="PROSITE" id="PS00080">
    <property type="entry name" value="MULTICOPPER_OXIDASE2"/>
    <property type="match status" value="1"/>
</dbReference>
<dbReference type="InterPro" id="IPR045087">
    <property type="entry name" value="Cu-oxidase_fam"/>
</dbReference>
<feature type="compositionally biased region" description="Polar residues" evidence="7">
    <location>
        <begin position="146"/>
        <end position="166"/>
    </location>
</feature>
<keyword evidence="4" id="KW-0479">Metal-binding</keyword>
<dbReference type="Pfam" id="PF25597">
    <property type="entry name" value="SH3_retrovirus"/>
    <property type="match status" value="1"/>
</dbReference>
<dbReference type="InterPro" id="IPR002355">
    <property type="entry name" value="Cu_oxidase_Cu_BS"/>
</dbReference>
<evidence type="ECO:0000256" key="6">
    <source>
        <dbReference type="ARBA" id="ARBA00023008"/>
    </source>
</evidence>
<comment type="similarity">
    <text evidence="2">Belongs to the multicopper oxidase family.</text>
</comment>
<dbReference type="InterPro" id="IPR033138">
    <property type="entry name" value="Cu_oxidase_CS"/>
</dbReference>
<proteinExistence type="inferred from homology"/>
<feature type="region of interest" description="Disordered" evidence="7">
    <location>
        <begin position="138"/>
        <end position="180"/>
    </location>
</feature>
<feature type="domain" description="Retroviral polymerase SH3-like" evidence="9">
    <location>
        <begin position="55"/>
        <end position="117"/>
    </location>
</feature>
<dbReference type="OrthoDB" id="6776856at2759"/>
<name>A0A8X8CQL8_POPTO</name>
<evidence type="ECO:0000256" key="7">
    <source>
        <dbReference type="SAM" id="MobiDB-lite"/>
    </source>
</evidence>
<evidence type="ECO:0000313" key="10">
    <source>
        <dbReference type="EMBL" id="KAG6762849.1"/>
    </source>
</evidence>
<protein>
    <submittedName>
        <fullName evidence="10">Uncharacterized protein</fullName>
    </submittedName>
</protein>
<evidence type="ECO:0000313" key="11">
    <source>
        <dbReference type="Proteomes" id="UP000886885"/>
    </source>
</evidence>
<dbReference type="PANTHER" id="PTHR11709">
    <property type="entry name" value="MULTI-COPPER OXIDASE"/>
    <property type="match status" value="1"/>
</dbReference>
<accession>A0A8X8CQL8</accession>
<dbReference type="InterPro" id="IPR057670">
    <property type="entry name" value="SH3_retrovirus"/>
</dbReference>
<evidence type="ECO:0000259" key="8">
    <source>
        <dbReference type="Pfam" id="PF07731"/>
    </source>
</evidence>
<dbReference type="PROSITE" id="PS00079">
    <property type="entry name" value="MULTICOPPER_OXIDASE1"/>
    <property type="match status" value="1"/>
</dbReference>
<dbReference type="GO" id="GO:0005576">
    <property type="term" value="C:extracellular region"/>
    <property type="evidence" value="ECO:0007669"/>
    <property type="project" value="UniProtKB-SubCell"/>
</dbReference>
<sequence length="528" mass="59074">MRLHSGLPQTFWADAVHTAVYLINRGPSVPLEFRLPEEVWRGKEVRLSHLKVFGCVSYIHIDSDARNKLEAKSKKCFFIGYGDEEFGFRFWDDQNRKIIRSRNVIFNEKVMYKDRSSGETEMADSDTSPPRSEFIRLEGLPDVTKENNNQESLQEDSSTSVPTSTQEDAEQLEPAVRRSSRTIKPPQRFTLLLNYILLTDGGEPLSYEESLEDGNSSKIHLEVVAKLLCKGCQEIEPRSIVAGFFLIGILSWTALDHIITAIVKLKEPLISYVETLLHSLKHGAKQFRATVYGAIVIMPKPGTPIPFPQTHSKLGLSPNVSDAHTVNRKELFPVPRNGIPNTVPPLLPQLPAPNDTAFALNYNAKRRSLNSPQFPANAPLKVDRHLFYTFGLGINPCPTCEMGVFGLDFPDNPPTPFNYTGAPLAANLGTTVGTRLSKIAYNSTVQLERNTVGLPIGGWTAIRFREDSPGLWFMHCHSELHTGWGLKQHLSSRMDKDQINLSSLHLKTSLPASIQNQPSQFGMFEKDG</sequence>
<gene>
    <name evidence="10" type="ORF">POTOM_033375</name>
</gene>
<organism evidence="10 11">
    <name type="scientific">Populus tomentosa</name>
    <name type="common">Chinese white poplar</name>
    <dbReference type="NCBI Taxonomy" id="118781"/>
    <lineage>
        <taxon>Eukaryota</taxon>
        <taxon>Viridiplantae</taxon>
        <taxon>Streptophyta</taxon>
        <taxon>Embryophyta</taxon>
        <taxon>Tracheophyta</taxon>
        <taxon>Spermatophyta</taxon>
        <taxon>Magnoliopsida</taxon>
        <taxon>eudicotyledons</taxon>
        <taxon>Gunneridae</taxon>
        <taxon>Pentapetalae</taxon>
        <taxon>rosids</taxon>
        <taxon>fabids</taxon>
        <taxon>Malpighiales</taxon>
        <taxon>Salicaceae</taxon>
        <taxon>Saliceae</taxon>
        <taxon>Populus</taxon>
    </lineage>
</organism>
<evidence type="ECO:0000259" key="9">
    <source>
        <dbReference type="Pfam" id="PF25597"/>
    </source>
</evidence>
<keyword evidence="5" id="KW-0677">Repeat</keyword>
<reference evidence="10" key="1">
    <citation type="journal article" date="2020" name="bioRxiv">
        <title>Hybrid origin of Populus tomentosa Carr. identified through genome sequencing and phylogenomic analysis.</title>
        <authorList>
            <person name="An X."/>
            <person name="Gao K."/>
            <person name="Chen Z."/>
            <person name="Li J."/>
            <person name="Yang X."/>
            <person name="Yang X."/>
            <person name="Zhou J."/>
            <person name="Guo T."/>
            <person name="Zhao T."/>
            <person name="Huang S."/>
            <person name="Miao D."/>
            <person name="Khan W.U."/>
            <person name="Rao P."/>
            <person name="Ye M."/>
            <person name="Lei B."/>
            <person name="Liao W."/>
            <person name="Wang J."/>
            <person name="Ji L."/>
            <person name="Li Y."/>
            <person name="Guo B."/>
            <person name="Mustafa N.S."/>
            <person name="Li S."/>
            <person name="Yun Q."/>
            <person name="Keller S.R."/>
            <person name="Mao J."/>
            <person name="Zhang R."/>
            <person name="Strauss S.H."/>
        </authorList>
    </citation>
    <scope>NUCLEOTIDE SEQUENCE</scope>
    <source>
        <strain evidence="10">GM15</strain>
        <tissue evidence="10">Leaf</tissue>
    </source>
</reference>
<keyword evidence="11" id="KW-1185">Reference proteome</keyword>
<feature type="domain" description="Plastocyanin-like" evidence="8">
    <location>
        <begin position="437"/>
        <end position="487"/>
    </location>
</feature>
<evidence type="ECO:0000256" key="4">
    <source>
        <dbReference type="ARBA" id="ARBA00022723"/>
    </source>
</evidence>
<dbReference type="GO" id="GO:0016491">
    <property type="term" value="F:oxidoreductase activity"/>
    <property type="evidence" value="ECO:0007669"/>
    <property type="project" value="InterPro"/>
</dbReference>